<evidence type="ECO:0000259" key="7">
    <source>
        <dbReference type="Pfam" id="PF08542"/>
    </source>
</evidence>
<dbReference type="GO" id="GO:0005663">
    <property type="term" value="C:DNA replication factor C complex"/>
    <property type="evidence" value="ECO:0007669"/>
    <property type="project" value="TreeGrafter"/>
</dbReference>
<organism evidence="8 9">
    <name type="scientific">candidate division MSBL1 archaeon SCGC-AAA259E19</name>
    <dbReference type="NCBI Taxonomy" id="1698264"/>
    <lineage>
        <taxon>Archaea</taxon>
        <taxon>Methanobacteriati</taxon>
        <taxon>Methanobacteriota</taxon>
        <taxon>candidate division MSBL1</taxon>
    </lineage>
</organism>
<evidence type="ECO:0000256" key="6">
    <source>
        <dbReference type="ARBA" id="ARBA00031749"/>
    </source>
</evidence>
<proteinExistence type="inferred from homology"/>
<dbReference type="PANTHER" id="PTHR11669:SF20">
    <property type="entry name" value="REPLICATION FACTOR C SUBUNIT 4"/>
    <property type="match status" value="1"/>
</dbReference>
<dbReference type="PANTHER" id="PTHR11669">
    <property type="entry name" value="REPLICATION FACTOR C / DNA POLYMERASE III GAMMA-TAU SUBUNIT"/>
    <property type="match status" value="1"/>
</dbReference>
<dbReference type="Gene3D" id="1.10.8.60">
    <property type="match status" value="1"/>
</dbReference>
<reference evidence="8 9" key="1">
    <citation type="journal article" date="2016" name="Sci. Rep.">
        <title>Metabolic traits of an uncultured archaeal lineage -MSBL1- from brine pools of the Red Sea.</title>
        <authorList>
            <person name="Mwirichia R."/>
            <person name="Alam I."/>
            <person name="Rashid M."/>
            <person name="Vinu M."/>
            <person name="Ba-Alawi W."/>
            <person name="Anthony Kamau A."/>
            <person name="Kamanda Ngugi D."/>
            <person name="Goker M."/>
            <person name="Klenk H.P."/>
            <person name="Bajic V."/>
            <person name="Stingl U."/>
        </authorList>
    </citation>
    <scope>NUCLEOTIDE SEQUENCE [LARGE SCALE GENOMIC DNA]</scope>
    <source>
        <strain evidence="8">SCGC-AAA259E19</strain>
    </source>
</reference>
<evidence type="ECO:0000256" key="3">
    <source>
        <dbReference type="ARBA" id="ARBA00022705"/>
    </source>
</evidence>
<dbReference type="Pfam" id="PF08542">
    <property type="entry name" value="Rep_fac_C"/>
    <property type="match status" value="1"/>
</dbReference>
<dbReference type="GO" id="GO:0003689">
    <property type="term" value="F:DNA clamp loader activity"/>
    <property type="evidence" value="ECO:0007669"/>
    <property type="project" value="TreeGrafter"/>
</dbReference>
<comment type="similarity">
    <text evidence="1">Belongs to the activator 1 small subunits family. RfcS subfamily.</text>
</comment>
<dbReference type="GO" id="GO:0006261">
    <property type="term" value="P:DNA-templated DNA replication"/>
    <property type="evidence" value="ECO:0007669"/>
    <property type="project" value="TreeGrafter"/>
</dbReference>
<protein>
    <recommendedName>
        <fullName evidence="2">Replication factor C small subunit</fullName>
    </recommendedName>
    <alternativeName>
        <fullName evidence="6">Clamp loader small subunit</fullName>
    </alternativeName>
</protein>
<keyword evidence="3" id="KW-0235">DNA replication</keyword>
<dbReference type="Gene3D" id="1.20.272.10">
    <property type="match status" value="1"/>
</dbReference>
<dbReference type="InterPro" id="IPR013748">
    <property type="entry name" value="Rep_factorC_C"/>
</dbReference>
<feature type="domain" description="Replication factor C C-terminal" evidence="7">
    <location>
        <begin position="59"/>
        <end position="142"/>
    </location>
</feature>
<accession>A0A133UGY1</accession>
<dbReference type="EMBL" id="LHXO01000110">
    <property type="protein sequence ID" value="KXA93427.1"/>
    <property type="molecule type" value="Genomic_DNA"/>
</dbReference>
<dbReference type="InterPro" id="IPR050238">
    <property type="entry name" value="DNA_Rep/Repair_Clamp_Loader"/>
</dbReference>
<keyword evidence="9" id="KW-1185">Reference proteome</keyword>
<sequence>MIWGIGEKEEIDLTEGGVNAVLRVSRRNVHRAVNLLQAASARGDKVDGDAVYRAGSTARPEEVENMVKLAFNGEFEEAREKLLDLRIERGIEPETLLKQIQEEIPKLDVPEPVEIKLIQKMGDFDFDLLRGANPRIQIEGVLTHLGRIGNRLKS</sequence>
<evidence type="ECO:0000256" key="5">
    <source>
        <dbReference type="ARBA" id="ARBA00022840"/>
    </source>
</evidence>
<comment type="caution">
    <text evidence="8">The sequence shown here is derived from an EMBL/GenBank/DDBJ whole genome shotgun (WGS) entry which is preliminary data.</text>
</comment>
<evidence type="ECO:0000313" key="8">
    <source>
        <dbReference type="EMBL" id="KXA93427.1"/>
    </source>
</evidence>
<dbReference type="InterPro" id="IPR008921">
    <property type="entry name" value="DNA_pol3_clamp-load_cplx_C"/>
</dbReference>
<evidence type="ECO:0000256" key="2">
    <source>
        <dbReference type="ARBA" id="ARBA00014164"/>
    </source>
</evidence>
<keyword evidence="4" id="KW-0547">Nucleotide-binding</keyword>
<keyword evidence="5" id="KW-0067">ATP-binding</keyword>
<gene>
    <name evidence="8" type="ORF">AKJ65_06340</name>
</gene>
<name>A0A133UGY1_9EURY</name>
<dbReference type="AlphaFoldDB" id="A0A133UGY1"/>
<evidence type="ECO:0000256" key="4">
    <source>
        <dbReference type="ARBA" id="ARBA00022741"/>
    </source>
</evidence>
<dbReference type="SUPFAM" id="SSF48019">
    <property type="entry name" value="post-AAA+ oligomerization domain-like"/>
    <property type="match status" value="1"/>
</dbReference>
<dbReference type="GO" id="GO:0003677">
    <property type="term" value="F:DNA binding"/>
    <property type="evidence" value="ECO:0007669"/>
    <property type="project" value="InterPro"/>
</dbReference>
<evidence type="ECO:0000256" key="1">
    <source>
        <dbReference type="ARBA" id="ARBA00009668"/>
    </source>
</evidence>
<dbReference type="GO" id="GO:0006281">
    <property type="term" value="P:DNA repair"/>
    <property type="evidence" value="ECO:0007669"/>
    <property type="project" value="TreeGrafter"/>
</dbReference>
<evidence type="ECO:0000313" key="9">
    <source>
        <dbReference type="Proteomes" id="UP000070284"/>
    </source>
</evidence>
<dbReference type="GO" id="GO:0005524">
    <property type="term" value="F:ATP binding"/>
    <property type="evidence" value="ECO:0007669"/>
    <property type="project" value="UniProtKB-KW"/>
</dbReference>
<dbReference type="Proteomes" id="UP000070284">
    <property type="component" value="Unassembled WGS sequence"/>
</dbReference>